<dbReference type="AlphaFoldDB" id="A0A380BIM8"/>
<protein>
    <recommendedName>
        <fullName evidence="3">2-C-methyl-D-erythritol 4-phosphate cytidylyltransferase</fullName>
        <ecNumber evidence="3">2.7.7.60</ecNumber>
    </recommendedName>
    <alternativeName>
        <fullName evidence="3">4-diphosphocytidyl-2C-methyl-D-erythritol synthase</fullName>
    </alternativeName>
    <alternativeName>
        <fullName evidence="3">MEP cytidylyltransferase</fullName>
        <shortName evidence="3">MCT</shortName>
    </alternativeName>
</protein>
<dbReference type="RefSeq" id="WP_115169141.1">
    <property type="nucleotide sequence ID" value="NZ_UGYW01000002.1"/>
</dbReference>
<dbReference type="Gene3D" id="3.90.550.10">
    <property type="entry name" value="Spore Coat Polysaccharide Biosynthesis Protein SpsA, Chain A"/>
    <property type="match status" value="1"/>
</dbReference>
<keyword evidence="2 3" id="KW-0548">Nucleotidyltransferase</keyword>
<comment type="pathway">
    <text evidence="3">Isoprenoid biosynthesis; isopentenyl diphosphate biosynthesis via DXP pathway; isopentenyl diphosphate from 1-deoxy-D-xylulose 5-phosphate: step 2/6.</text>
</comment>
<accession>A0A380BIM8</accession>
<dbReference type="UniPathway" id="UPA00056">
    <property type="reaction ID" value="UER00093"/>
</dbReference>
<keyword evidence="3" id="KW-0414">Isoprene biosynthesis</keyword>
<evidence type="ECO:0000313" key="4">
    <source>
        <dbReference type="EMBL" id="SUJ01182.1"/>
    </source>
</evidence>
<dbReference type="InterPro" id="IPR034683">
    <property type="entry name" value="IspD/TarI"/>
</dbReference>
<feature type="site" description="Transition state stabilizer" evidence="3">
    <location>
        <position position="16"/>
    </location>
</feature>
<dbReference type="SUPFAM" id="SSF53448">
    <property type="entry name" value="Nucleotide-diphospho-sugar transferases"/>
    <property type="match status" value="1"/>
</dbReference>
<dbReference type="EMBL" id="UGYW01000002">
    <property type="protein sequence ID" value="SUJ01182.1"/>
    <property type="molecule type" value="Genomic_DNA"/>
</dbReference>
<evidence type="ECO:0000256" key="3">
    <source>
        <dbReference type="HAMAP-Rule" id="MF_00108"/>
    </source>
</evidence>
<dbReference type="InterPro" id="IPR050088">
    <property type="entry name" value="IspD/TarI_cytidylyltransf_bact"/>
</dbReference>
<dbReference type="GO" id="GO:0050518">
    <property type="term" value="F:2-C-methyl-D-erythritol 4-phosphate cytidylyltransferase activity"/>
    <property type="evidence" value="ECO:0007669"/>
    <property type="project" value="UniProtKB-UniRule"/>
</dbReference>
<name>A0A380BIM8_SPHSI</name>
<evidence type="ECO:0000256" key="1">
    <source>
        <dbReference type="ARBA" id="ARBA00022679"/>
    </source>
</evidence>
<dbReference type="CDD" id="cd02516">
    <property type="entry name" value="CDP-ME_synthetase"/>
    <property type="match status" value="1"/>
</dbReference>
<comment type="function">
    <text evidence="3">Catalyzes the formation of 4-diphosphocytidyl-2-C-methyl-D-erythritol from CTP and 2-C-methyl-D-erythritol 4-phosphate (MEP).</text>
</comment>
<evidence type="ECO:0000313" key="5">
    <source>
        <dbReference type="Proteomes" id="UP000254893"/>
    </source>
</evidence>
<evidence type="ECO:0000256" key="2">
    <source>
        <dbReference type="ARBA" id="ARBA00022695"/>
    </source>
</evidence>
<feature type="site" description="Positions MEP for the nucleophilic attack" evidence="3">
    <location>
        <position position="162"/>
    </location>
</feature>
<dbReference type="Proteomes" id="UP000254893">
    <property type="component" value="Unassembled WGS sequence"/>
</dbReference>
<gene>
    <name evidence="4" type="primary">ispD1</name>
    <name evidence="3" type="synonym">ispD</name>
    <name evidence="4" type="ORF">NCTC11388_00733</name>
</gene>
<dbReference type="NCBIfam" id="TIGR00453">
    <property type="entry name" value="ispD"/>
    <property type="match status" value="1"/>
</dbReference>
<dbReference type="Pfam" id="PF01128">
    <property type="entry name" value="IspD"/>
    <property type="match status" value="1"/>
</dbReference>
<dbReference type="PANTHER" id="PTHR32125:SF4">
    <property type="entry name" value="2-C-METHYL-D-ERYTHRITOL 4-PHOSPHATE CYTIDYLYLTRANSFERASE, CHLOROPLASTIC"/>
    <property type="match status" value="1"/>
</dbReference>
<dbReference type="PANTHER" id="PTHR32125">
    <property type="entry name" value="2-C-METHYL-D-ERYTHRITOL 4-PHOSPHATE CYTIDYLYLTRANSFERASE, CHLOROPLASTIC"/>
    <property type="match status" value="1"/>
</dbReference>
<feature type="site" description="Positions MEP for the nucleophilic attack" evidence="3">
    <location>
        <position position="216"/>
    </location>
</feature>
<dbReference type="InterPro" id="IPR001228">
    <property type="entry name" value="IspD"/>
</dbReference>
<proteinExistence type="inferred from homology"/>
<keyword evidence="1 3" id="KW-0808">Transferase</keyword>
<comment type="catalytic activity">
    <reaction evidence="3">
        <text>2-C-methyl-D-erythritol 4-phosphate + CTP + H(+) = 4-CDP-2-C-methyl-D-erythritol + diphosphate</text>
        <dbReference type="Rhea" id="RHEA:13429"/>
        <dbReference type="ChEBI" id="CHEBI:15378"/>
        <dbReference type="ChEBI" id="CHEBI:33019"/>
        <dbReference type="ChEBI" id="CHEBI:37563"/>
        <dbReference type="ChEBI" id="CHEBI:57823"/>
        <dbReference type="ChEBI" id="CHEBI:58262"/>
        <dbReference type="EC" id="2.7.7.60"/>
    </reaction>
</comment>
<comment type="similarity">
    <text evidence="3">Belongs to the IspD/TarI cytidylyltransferase family. IspD subfamily.</text>
</comment>
<reference evidence="4 5" key="1">
    <citation type="submission" date="2018-06" db="EMBL/GenBank/DDBJ databases">
        <authorList>
            <consortium name="Pathogen Informatics"/>
            <person name="Doyle S."/>
        </authorList>
    </citation>
    <scope>NUCLEOTIDE SEQUENCE [LARGE SCALE GENOMIC DNA]</scope>
    <source>
        <strain evidence="4 5">NCTC11388</strain>
    </source>
</reference>
<dbReference type="GO" id="GO:0019288">
    <property type="term" value="P:isopentenyl diphosphate biosynthetic process, methylerythritol 4-phosphate pathway"/>
    <property type="evidence" value="ECO:0007669"/>
    <property type="project" value="UniProtKB-UniRule"/>
</dbReference>
<dbReference type="FunFam" id="3.90.550.10:FF:000003">
    <property type="entry name" value="2-C-methyl-D-erythritol 4-phosphate cytidylyltransferase"/>
    <property type="match status" value="1"/>
</dbReference>
<organism evidence="4 5">
    <name type="scientific">Sphingobacterium spiritivorum</name>
    <name type="common">Flavobacterium spiritivorum</name>
    <dbReference type="NCBI Taxonomy" id="258"/>
    <lineage>
        <taxon>Bacteria</taxon>
        <taxon>Pseudomonadati</taxon>
        <taxon>Bacteroidota</taxon>
        <taxon>Sphingobacteriia</taxon>
        <taxon>Sphingobacteriales</taxon>
        <taxon>Sphingobacteriaceae</taxon>
        <taxon>Sphingobacterium</taxon>
    </lineage>
</organism>
<dbReference type="NCBIfam" id="NF001186">
    <property type="entry name" value="PRK00155.2-3"/>
    <property type="match status" value="1"/>
</dbReference>
<dbReference type="InterPro" id="IPR029044">
    <property type="entry name" value="Nucleotide-diphossugar_trans"/>
</dbReference>
<sequence length="235" mass="26730">MAQQYVIIVAGGTGSRMNQLLPKQYLILEDKPVLMHTIQAFYMCKTKPHIVLVLHPDMESLWKDLCRDYHFDIPHHIVYGGATRFQSVRNGLTYICTRTAQPAEHLIAVHDAARPLIRPEIIDHAYELAALKQAVVVAVKSTNSIRLEKEKDGKLINSAYNRDQVWMVQTPQTFNAELLFKAYQQKESALFTDDASVVEQSGHPVTLLEGHHSNLKITYPEDIQIAQLYLNNLRG</sequence>
<feature type="site" description="Transition state stabilizer" evidence="3">
    <location>
        <position position="23"/>
    </location>
</feature>
<dbReference type="EC" id="2.7.7.60" evidence="3"/>
<dbReference type="HAMAP" id="MF_00108">
    <property type="entry name" value="IspD"/>
    <property type="match status" value="1"/>
</dbReference>